<reference evidence="1" key="1">
    <citation type="submission" date="2024-07" db="EMBL/GenBank/DDBJ databases">
        <authorList>
            <person name="Yu S.T."/>
        </authorList>
    </citation>
    <scope>NUCLEOTIDE SEQUENCE</scope>
    <source>
        <strain evidence="1">R39</strain>
    </source>
</reference>
<proteinExistence type="predicted"/>
<sequence length="48" mass="5157">MWALLCVYQALRTLITKPAVIAGVDPARVSFPPVLDAVKSSVRTAFSP</sequence>
<dbReference type="AlphaFoldDB" id="A0AB39QJG8"/>
<dbReference type="RefSeq" id="WP_369221847.1">
    <property type="nucleotide sequence ID" value="NZ_CP163441.1"/>
</dbReference>
<accession>A0AB39QJG8</accession>
<gene>
    <name evidence="1" type="ORF">AB5J52_09195</name>
</gene>
<organism evidence="1">
    <name type="scientific">Streptomyces sp. R39</name>
    <dbReference type="NCBI Taxonomy" id="3238631"/>
    <lineage>
        <taxon>Bacteria</taxon>
        <taxon>Bacillati</taxon>
        <taxon>Actinomycetota</taxon>
        <taxon>Actinomycetes</taxon>
        <taxon>Kitasatosporales</taxon>
        <taxon>Streptomycetaceae</taxon>
        <taxon>Streptomyces</taxon>
    </lineage>
</organism>
<name>A0AB39QJG8_9ACTN</name>
<protein>
    <submittedName>
        <fullName evidence="1">Uncharacterized protein</fullName>
    </submittedName>
</protein>
<evidence type="ECO:0000313" key="1">
    <source>
        <dbReference type="EMBL" id="XDQ42416.1"/>
    </source>
</evidence>
<dbReference type="EMBL" id="CP163441">
    <property type="protein sequence ID" value="XDQ42416.1"/>
    <property type="molecule type" value="Genomic_DNA"/>
</dbReference>